<dbReference type="PANTHER" id="PTHR11319:SF35">
    <property type="entry name" value="OUTER MEMBRANE PROTEIN PMPC-RELATED"/>
    <property type="match status" value="1"/>
</dbReference>
<protein>
    <recommendedName>
        <fullName evidence="5">Transmembrane protein</fullName>
    </recommendedName>
</protein>
<comment type="caution">
    <text evidence="3">The sequence shown here is derived from an EMBL/GenBank/DDBJ whole genome shotgun (WGS) entry which is preliminary data.</text>
</comment>
<keyword evidence="4" id="KW-1185">Reference proteome</keyword>
<feature type="transmembrane region" description="Helical" evidence="2">
    <location>
        <begin position="740"/>
        <end position="763"/>
    </location>
</feature>
<feature type="transmembrane region" description="Helical" evidence="2">
    <location>
        <begin position="643"/>
        <end position="665"/>
    </location>
</feature>
<dbReference type="Proteomes" id="UP001190700">
    <property type="component" value="Unassembled WGS sequence"/>
</dbReference>
<feature type="region of interest" description="Disordered" evidence="1">
    <location>
        <begin position="489"/>
        <end position="513"/>
    </location>
</feature>
<feature type="transmembrane region" description="Helical" evidence="2">
    <location>
        <begin position="587"/>
        <end position="609"/>
    </location>
</feature>
<accession>A0AAE0EP08</accession>
<dbReference type="PANTHER" id="PTHR11319">
    <property type="entry name" value="G PROTEIN-COUPLED RECEPTOR-RELATED"/>
    <property type="match status" value="1"/>
</dbReference>
<evidence type="ECO:0000313" key="3">
    <source>
        <dbReference type="EMBL" id="KAK3234999.1"/>
    </source>
</evidence>
<feature type="transmembrane region" description="Helical" evidence="2">
    <location>
        <begin position="414"/>
        <end position="437"/>
    </location>
</feature>
<dbReference type="EMBL" id="LGRX02035397">
    <property type="protein sequence ID" value="KAK3234999.1"/>
    <property type="molecule type" value="Genomic_DNA"/>
</dbReference>
<dbReference type="AlphaFoldDB" id="A0AAE0EP08"/>
<proteinExistence type="predicted"/>
<feature type="transmembrane region" description="Helical" evidence="2">
    <location>
        <begin position="686"/>
        <end position="710"/>
    </location>
</feature>
<evidence type="ECO:0000313" key="4">
    <source>
        <dbReference type="Proteomes" id="UP001190700"/>
    </source>
</evidence>
<keyword evidence="2" id="KW-1133">Transmembrane helix</keyword>
<gene>
    <name evidence="3" type="ORF">CYMTET_54775</name>
</gene>
<name>A0AAE0EP08_9CHLO</name>
<evidence type="ECO:0000256" key="1">
    <source>
        <dbReference type="SAM" id="MobiDB-lite"/>
    </source>
</evidence>
<reference evidence="3 4" key="1">
    <citation type="journal article" date="2015" name="Genome Biol. Evol.">
        <title>Comparative Genomics of a Bacterivorous Green Alga Reveals Evolutionary Causalities and Consequences of Phago-Mixotrophic Mode of Nutrition.</title>
        <authorList>
            <person name="Burns J.A."/>
            <person name="Paasch A."/>
            <person name="Narechania A."/>
            <person name="Kim E."/>
        </authorList>
    </citation>
    <scope>NUCLEOTIDE SEQUENCE [LARGE SCALE GENOMIC DNA]</scope>
    <source>
        <strain evidence="3 4">PLY_AMNH</strain>
    </source>
</reference>
<organism evidence="3 4">
    <name type="scientific">Cymbomonas tetramitiformis</name>
    <dbReference type="NCBI Taxonomy" id="36881"/>
    <lineage>
        <taxon>Eukaryota</taxon>
        <taxon>Viridiplantae</taxon>
        <taxon>Chlorophyta</taxon>
        <taxon>Pyramimonadophyceae</taxon>
        <taxon>Pyramimonadales</taxon>
        <taxon>Pyramimonadaceae</taxon>
        <taxon>Cymbomonas</taxon>
    </lineage>
</organism>
<keyword evidence="2" id="KW-0812">Transmembrane</keyword>
<evidence type="ECO:0008006" key="5">
    <source>
        <dbReference type="Google" id="ProtNLM"/>
    </source>
</evidence>
<sequence>MQAGRGGSIFISSENGINLRMIDTALIYNKARQGGGLFFDIEGEESSFAFERVQFVGNAVVDAGSCVYQMYSESMTLFACANCTCSGDVATSVQTYYIQQYINNAWVEVTSLVSSSQEAMPVHRYIAVDVYGTIIKRFLIGSQSVTASTVASSDTEVQTYFVAGRTTETYIESAGAVFRNLVLAGTPGNFYNISWEPTEAAMGVELPVFLRECMFGEEYDIESMRCKECDSDRLIAPTGDLPAECRPCASDTHAMYACLINGTWYSDDLELCQTSSSSALRAMCVCDEGFYQISPDVDRDMVNHTCARCAEGAVCEYSVMRGLPGYWRLDASYDNFYECEPLDTCLGEIIIYGYDTNAMIQAYDATGRLEYLEWEELDQCRIGHSGAFCGACRDGWALQLSGYCEECGNSHIGVVLQSILLFLVCGTFLIVLLSLWLQRPFYRHEEEQAWLKMKASLREHKNSAVANVRNARKSVLSVTHAAIAGLSRSSIDKNDKQSTMPAIAADPDDEDNAQQLQDRRNVGGSGMDTRSTDDRTNSIDKVKVAWKVGRAEGHADRRAIREETSETSNMQNGCDHNEMGKADVQQLAQCLLCLCQILASFDSVFSIPWPEWYVKLLYRLNIFNFWFPSIPGLRCSFTGMDFLNRHAACVVIPFAVVHIVFALSIGSHYMQMKRNRTVDPVVYRFFIIRTIMFMLYVSYISISIEMFAFFQCDEVHDKLYLISDRNVRCWEGAHRRHIPLGVFGLICYPVGLPVVFICLLVTYRVPELARIKRHAALLHAAREILDPLCSAHYQDPLLTLELMTHEELVTLVLEADSRDMDVRYGRAISMDGRPRK</sequence>
<evidence type="ECO:0000256" key="2">
    <source>
        <dbReference type="SAM" id="Phobius"/>
    </source>
</evidence>
<keyword evidence="2" id="KW-0472">Membrane</keyword>